<evidence type="ECO:0000256" key="2">
    <source>
        <dbReference type="ARBA" id="ARBA00023015"/>
    </source>
</evidence>
<evidence type="ECO:0000256" key="4">
    <source>
        <dbReference type="ARBA" id="ARBA00023242"/>
    </source>
</evidence>
<accession>A0A811ZQH6</accession>
<reference evidence="8" key="1">
    <citation type="submission" date="2020-12" db="EMBL/GenBank/DDBJ databases">
        <authorList>
            <consortium name="Molecular Ecology Group"/>
        </authorList>
    </citation>
    <scope>NUCLEOTIDE SEQUENCE</scope>
    <source>
        <strain evidence="8">TBG_1078</strain>
    </source>
</reference>
<feature type="domain" description="Developmental pluripotency-associated protein 2/4 central" evidence="7">
    <location>
        <begin position="146"/>
        <end position="178"/>
    </location>
</feature>
<dbReference type="GO" id="GO:0048731">
    <property type="term" value="P:system development"/>
    <property type="evidence" value="ECO:0007669"/>
    <property type="project" value="TreeGrafter"/>
</dbReference>
<protein>
    <submittedName>
        <fullName evidence="8">(raccoon dog) hypothetical protein</fullName>
    </submittedName>
</protein>
<feature type="domain" description="Developmental pluripotency-associated protein 2/4 central" evidence="7">
    <location>
        <begin position="83"/>
        <end position="113"/>
    </location>
</feature>
<dbReference type="PANTHER" id="PTHR16073">
    <property type="entry name" value="DCR DOMAIN-CONTAINING PROTEIN"/>
    <property type="match status" value="1"/>
</dbReference>
<evidence type="ECO:0000313" key="9">
    <source>
        <dbReference type="Proteomes" id="UP000645828"/>
    </source>
</evidence>
<dbReference type="Pfam" id="PF14047">
    <property type="entry name" value="DCR"/>
    <property type="match status" value="1"/>
</dbReference>
<keyword evidence="2" id="KW-0805">Transcription regulation</keyword>
<organism evidence="8 9">
    <name type="scientific">Nyctereutes procyonoides</name>
    <name type="common">Raccoon dog</name>
    <name type="synonym">Canis procyonoides</name>
    <dbReference type="NCBI Taxonomy" id="34880"/>
    <lineage>
        <taxon>Eukaryota</taxon>
        <taxon>Metazoa</taxon>
        <taxon>Chordata</taxon>
        <taxon>Craniata</taxon>
        <taxon>Vertebrata</taxon>
        <taxon>Euteleostomi</taxon>
        <taxon>Mammalia</taxon>
        <taxon>Eutheria</taxon>
        <taxon>Laurasiatheria</taxon>
        <taxon>Carnivora</taxon>
        <taxon>Caniformia</taxon>
        <taxon>Canidae</taxon>
        <taxon>Nyctereutes</taxon>
    </lineage>
</organism>
<keyword evidence="3" id="KW-0804">Transcription</keyword>
<evidence type="ECO:0000256" key="3">
    <source>
        <dbReference type="ARBA" id="ARBA00023163"/>
    </source>
</evidence>
<dbReference type="GO" id="GO:0003682">
    <property type="term" value="F:chromatin binding"/>
    <property type="evidence" value="ECO:0007669"/>
    <property type="project" value="InterPro"/>
</dbReference>
<dbReference type="InterPro" id="IPR039590">
    <property type="entry name" value="Dppa2/4"/>
</dbReference>
<proteinExistence type="predicted"/>
<dbReference type="InterPro" id="IPR025891">
    <property type="entry name" value="Dppa2/4_C_dom"/>
</dbReference>
<feature type="compositionally biased region" description="Polar residues" evidence="5">
    <location>
        <begin position="20"/>
        <end position="34"/>
    </location>
</feature>
<dbReference type="AlphaFoldDB" id="A0A811ZQH6"/>
<gene>
    <name evidence="8" type="ORF">NYPRO_LOCUS24141</name>
</gene>
<evidence type="ECO:0000256" key="1">
    <source>
        <dbReference type="ARBA" id="ARBA00004123"/>
    </source>
</evidence>
<dbReference type="PANTHER" id="PTHR16073:SF8">
    <property type="entry name" value="DEVELOPMENTAL PLURIPOTENCY-ASSOCIATED PROTEIN 4"/>
    <property type="match status" value="1"/>
</dbReference>
<feature type="region of interest" description="Disordered" evidence="5">
    <location>
        <begin position="1"/>
        <end position="47"/>
    </location>
</feature>
<dbReference type="EMBL" id="CAJHUB010000774">
    <property type="protein sequence ID" value="CAD7691347.1"/>
    <property type="molecule type" value="Genomic_DNA"/>
</dbReference>
<name>A0A811ZQH6_NYCPR</name>
<evidence type="ECO:0000313" key="8">
    <source>
        <dbReference type="EMBL" id="CAD7691347.1"/>
    </source>
</evidence>
<feature type="domain" description="Developmental pluripotency-associated protein 2/4 C-terminal" evidence="6">
    <location>
        <begin position="184"/>
        <end position="250"/>
    </location>
</feature>
<dbReference type="Proteomes" id="UP000645828">
    <property type="component" value="Unassembled WGS sequence"/>
</dbReference>
<comment type="caution">
    <text evidence="8">The sequence shown here is derived from an EMBL/GenBank/DDBJ whole genome shotgun (WGS) entry which is preliminary data.</text>
</comment>
<keyword evidence="9" id="KW-1185">Reference proteome</keyword>
<dbReference type="GO" id="GO:0005634">
    <property type="term" value="C:nucleus"/>
    <property type="evidence" value="ECO:0007669"/>
    <property type="project" value="UniProtKB-SubCell"/>
</dbReference>
<evidence type="ECO:0000259" key="6">
    <source>
        <dbReference type="Pfam" id="PF14047"/>
    </source>
</evidence>
<feature type="compositionally biased region" description="Basic residues" evidence="5">
    <location>
        <begin position="1"/>
        <end position="10"/>
    </location>
</feature>
<dbReference type="Pfam" id="PF14049">
    <property type="entry name" value="Dppa2_A"/>
    <property type="match status" value="2"/>
</dbReference>
<evidence type="ECO:0000256" key="5">
    <source>
        <dbReference type="SAM" id="MobiDB-lite"/>
    </source>
</evidence>
<dbReference type="InterPro" id="IPR025892">
    <property type="entry name" value="Dppa2/4_central_dom"/>
</dbReference>
<comment type="subcellular location">
    <subcellularLocation>
        <location evidence="1">Nucleus</location>
    </subcellularLocation>
</comment>
<evidence type="ECO:0000259" key="7">
    <source>
        <dbReference type="Pfam" id="PF14049"/>
    </source>
</evidence>
<sequence>MEKAKGKKGSTKWGEDYLAGQSQPVSLPGTSASGTKRKRSMKEGKSTRVRIRKKILVPPLPSKLPPKLDVYKRICEYAYPDQKKNIPVTAEEAKILTQTQRRLMMDKGEMSLESLRTKIPSDGTYPPEVAAPLPALRGLMLSWGVVNTVVVTTLAPDSMFASWSRIAARAGKMETVASPQEAHGAKWCVVHGRSMPADTEGWVHLQFHAGQAWVPEKWGRVCTLFLLPACNFPPPQLEDNMLCPTCVRRNKVLMKSLQ</sequence>
<keyword evidence="4" id="KW-0539">Nucleus</keyword>